<dbReference type="InterPro" id="IPR023575">
    <property type="entry name" value="Ribosomal_uS19_SF"/>
</dbReference>
<dbReference type="SUPFAM" id="SSF54570">
    <property type="entry name" value="Ribosomal protein S19"/>
    <property type="match status" value="1"/>
</dbReference>
<name>A0A2R4A3N4_9STRA</name>
<dbReference type="PANTHER" id="PTHR11880">
    <property type="entry name" value="RIBOSOMAL PROTEIN S19P FAMILY MEMBER"/>
    <property type="match status" value="1"/>
</dbReference>
<keyword evidence="4 7" id="KW-0689">Ribosomal protein</keyword>
<geneLocation type="mitochondrion" evidence="8"/>
<keyword evidence="5 7" id="KW-0687">Ribonucleoprotein</keyword>
<proteinExistence type="inferred from homology"/>
<keyword evidence="2" id="KW-0699">rRNA-binding</keyword>
<dbReference type="Gene3D" id="3.30.860.10">
    <property type="entry name" value="30s Ribosomal Protein S19, Chain A"/>
    <property type="match status" value="1"/>
</dbReference>
<evidence type="ECO:0000256" key="4">
    <source>
        <dbReference type="ARBA" id="ARBA00022980"/>
    </source>
</evidence>
<evidence type="ECO:0000256" key="3">
    <source>
        <dbReference type="ARBA" id="ARBA00022884"/>
    </source>
</evidence>
<dbReference type="PROSITE" id="PS00323">
    <property type="entry name" value="RIBOSOMAL_S19"/>
    <property type="match status" value="1"/>
</dbReference>
<dbReference type="GO" id="GO:0003735">
    <property type="term" value="F:structural constituent of ribosome"/>
    <property type="evidence" value="ECO:0007669"/>
    <property type="project" value="InterPro"/>
</dbReference>
<dbReference type="GO" id="GO:0005763">
    <property type="term" value="C:mitochondrial small ribosomal subunit"/>
    <property type="evidence" value="ECO:0007669"/>
    <property type="project" value="TreeGrafter"/>
</dbReference>
<comment type="similarity">
    <text evidence="1 7">Belongs to the universal ribosomal protein uS19 family.</text>
</comment>
<evidence type="ECO:0000256" key="1">
    <source>
        <dbReference type="ARBA" id="ARBA00007345"/>
    </source>
</evidence>
<accession>A0A2R4A3N4</accession>
<dbReference type="GO" id="GO:0019843">
    <property type="term" value="F:rRNA binding"/>
    <property type="evidence" value="ECO:0007669"/>
    <property type="project" value="UniProtKB-KW"/>
</dbReference>
<dbReference type="Pfam" id="PF00203">
    <property type="entry name" value="Ribosomal_S19"/>
    <property type="match status" value="1"/>
</dbReference>
<reference evidence="8" key="1">
    <citation type="submission" date="2017-09" db="EMBL/GenBank/DDBJ databases">
        <title>Your Publication.</title>
        <authorList>
            <person name="Keepers K.G."/>
            <person name="Pogoda C.S."/>
            <person name="Hamsher S.E."/>
            <person name="Stepanek J.G."/>
            <person name="Kane N.C."/>
            <person name="Kociolek J.P."/>
        </authorList>
    </citation>
    <scope>NUCLEOTIDE SEQUENCE</scope>
</reference>
<dbReference type="NCBIfam" id="TIGR01050">
    <property type="entry name" value="rpsS_bact"/>
    <property type="match status" value="1"/>
</dbReference>
<dbReference type="PRINTS" id="PR00975">
    <property type="entry name" value="RIBOSOMALS19"/>
</dbReference>
<dbReference type="HAMAP" id="MF_00531">
    <property type="entry name" value="Ribosomal_uS19"/>
    <property type="match status" value="1"/>
</dbReference>
<dbReference type="GO" id="GO:0006412">
    <property type="term" value="P:translation"/>
    <property type="evidence" value="ECO:0007669"/>
    <property type="project" value="InterPro"/>
</dbReference>
<evidence type="ECO:0000256" key="2">
    <source>
        <dbReference type="ARBA" id="ARBA00022730"/>
    </source>
</evidence>
<dbReference type="AlphaFoldDB" id="A0A2R4A3N4"/>
<dbReference type="GO" id="GO:0000028">
    <property type="term" value="P:ribosomal small subunit assembly"/>
    <property type="evidence" value="ECO:0007669"/>
    <property type="project" value="TreeGrafter"/>
</dbReference>
<dbReference type="PANTHER" id="PTHR11880:SF8">
    <property type="entry name" value="SMALL RIBOSOMAL SUBUNIT PROTEIN US19M"/>
    <property type="match status" value="1"/>
</dbReference>
<dbReference type="InterPro" id="IPR020934">
    <property type="entry name" value="Ribosomal_uS19_CS"/>
</dbReference>
<organism evidence="8">
    <name type="scientific">Halamphora calidilacuna</name>
    <dbReference type="NCBI Taxonomy" id="2133758"/>
    <lineage>
        <taxon>Eukaryota</taxon>
        <taxon>Sar</taxon>
        <taxon>Stramenopiles</taxon>
        <taxon>Ochrophyta</taxon>
        <taxon>Bacillariophyta</taxon>
        <taxon>Bacillariophyceae</taxon>
        <taxon>Bacillariophycidae</taxon>
        <taxon>Naviculales</taxon>
        <taxon>Amphipleuraceae</taxon>
        <taxon>Halamphora</taxon>
    </lineage>
</organism>
<evidence type="ECO:0000313" key="8">
    <source>
        <dbReference type="EMBL" id="AVR57682.1"/>
    </source>
</evidence>
<gene>
    <name evidence="8" type="primary">rps19</name>
</gene>
<dbReference type="InterPro" id="IPR005732">
    <property type="entry name" value="Ribosomal_uS19_bac-type"/>
</dbReference>
<evidence type="ECO:0000256" key="6">
    <source>
        <dbReference type="ARBA" id="ARBA00035253"/>
    </source>
</evidence>
<evidence type="ECO:0000256" key="7">
    <source>
        <dbReference type="RuleBase" id="RU003485"/>
    </source>
</evidence>
<protein>
    <recommendedName>
        <fullName evidence="6">Small ribosomal subunit protein uS19c</fullName>
    </recommendedName>
</protein>
<keyword evidence="8" id="KW-0496">Mitochondrion</keyword>
<dbReference type="EMBL" id="MF997424">
    <property type="protein sequence ID" value="AVR57682.1"/>
    <property type="molecule type" value="Genomic_DNA"/>
</dbReference>
<evidence type="ECO:0000256" key="5">
    <source>
        <dbReference type="ARBA" id="ARBA00023274"/>
    </source>
</evidence>
<sequence length="88" mass="10420">MSRSKWKGPYLNKNIAKNLQQSKKSYKKLIVSRNSVILPTFIDKTFEVYNGKKFNEILVTEEMIGHKFGEFSATRKRFVFKDKKKTKK</sequence>
<dbReference type="InterPro" id="IPR002222">
    <property type="entry name" value="Ribosomal_uS19"/>
</dbReference>
<keyword evidence="3" id="KW-0694">RNA-binding</keyword>
<dbReference type="PIRSF" id="PIRSF002144">
    <property type="entry name" value="Ribosomal_S19"/>
    <property type="match status" value="1"/>
</dbReference>